<dbReference type="Proteomes" id="UP000826195">
    <property type="component" value="Unassembled WGS sequence"/>
</dbReference>
<keyword evidence="2" id="KW-1185">Reference proteome</keyword>
<protein>
    <submittedName>
        <fullName evidence="1">Uncharacterized protein</fullName>
    </submittedName>
</protein>
<evidence type="ECO:0000313" key="2">
    <source>
        <dbReference type="Proteomes" id="UP000826195"/>
    </source>
</evidence>
<gene>
    <name evidence="1" type="ORF">KQX54_020231</name>
</gene>
<comment type="caution">
    <text evidence="1">The sequence shown here is derived from an EMBL/GenBank/DDBJ whole genome shotgun (WGS) entry which is preliminary data.</text>
</comment>
<sequence>MNKSLYVRDVCKFCLVNELSEVYTSQHLKVSLCIPAFAISRQKALTVMLESVPEQEREHVNGRRQSMRTRLCRKDILLK</sequence>
<dbReference type="AlphaFoldDB" id="A0AAV7J7W9"/>
<accession>A0AAV7J7W9</accession>
<proteinExistence type="predicted"/>
<dbReference type="EMBL" id="JAHXZJ010000001">
    <property type="protein sequence ID" value="KAH0568301.1"/>
    <property type="molecule type" value="Genomic_DNA"/>
</dbReference>
<reference evidence="1 2" key="1">
    <citation type="journal article" date="2021" name="J. Hered.">
        <title>A chromosome-level genome assembly of the parasitoid wasp, Cotesia glomerata (Hymenoptera: Braconidae).</title>
        <authorList>
            <person name="Pinto B.J."/>
            <person name="Weis J.J."/>
            <person name="Gamble T."/>
            <person name="Ode P.J."/>
            <person name="Paul R."/>
            <person name="Zaspel J.M."/>
        </authorList>
    </citation>
    <scope>NUCLEOTIDE SEQUENCE [LARGE SCALE GENOMIC DNA]</scope>
    <source>
        <strain evidence="1">CgM1</strain>
    </source>
</reference>
<organism evidence="1 2">
    <name type="scientific">Cotesia glomerata</name>
    <name type="common">Lepidopteran parasitic wasp</name>
    <name type="synonym">Apanteles glomeratus</name>
    <dbReference type="NCBI Taxonomy" id="32391"/>
    <lineage>
        <taxon>Eukaryota</taxon>
        <taxon>Metazoa</taxon>
        <taxon>Ecdysozoa</taxon>
        <taxon>Arthropoda</taxon>
        <taxon>Hexapoda</taxon>
        <taxon>Insecta</taxon>
        <taxon>Pterygota</taxon>
        <taxon>Neoptera</taxon>
        <taxon>Endopterygota</taxon>
        <taxon>Hymenoptera</taxon>
        <taxon>Apocrita</taxon>
        <taxon>Ichneumonoidea</taxon>
        <taxon>Braconidae</taxon>
        <taxon>Microgastrinae</taxon>
        <taxon>Cotesia</taxon>
    </lineage>
</organism>
<evidence type="ECO:0000313" key="1">
    <source>
        <dbReference type="EMBL" id="KAH0568301.1"/>
    </source>
</evidence>
<name>A0AAV7J7W9_COTGL</name>